<gene>
    <name evidence="3" type="ORF">H3H32_26560</name>
</gene>
<dbReference type="InterPro" id="IPR047650">
    <property type="entry name" value="Transpos_IS110"/>
</dbReference>
<dbReference type="NCBIfam" id="NF033542">
    <property type="entry name" value="transpos_IS110"/>
    <property type="match status" value="1"/>
</dbReference>
<dbReference type="Proteomes" id="UP000515369">
    <property type="component" value="Chromosome"/>
</dbReference>
<protein>
    <submittedName>
        <fullName evidence="3">IS110 family transposase</fullName>
    </submittedName>
</protein>
<dbReference type="EMBL" id="CP059732">
    <property type="protein sequence ID" value="QMW01494.1"/>
    <property type="molecule type" value="Genomic_DNA"/>
</dbReference>
<dbReference type="RefSeq" id="WP_182458776.1">
    <property type="nucleotide sequence ID" value="NZ_CP059732.1"/>
</dbReference>
<dbReference type="InterPro" id="IPR002525">
    <property type="entry name" value="Transp_IS110-like_N"/>
</dbReference>
<dbReference type="AlphaFoldDB" id="A0A7G5GRK2"/>
<proteinExistence type="predicted"/>
<evidence type="ECO:0000313" key="3">
    <source>
        <dbReference type="EMBL" id="QMW01494.1"/>
    </source>
</evidence>
<sequence>MGKQTATLPVVNAHATGIDIGSREHWVAVDQDKENVKSFGVYTQDHQHLIEHLRQYEITTVAMESTGSYWQTLFNALQQAGFNVLLVGSSQTKNVQGRKTDVIDCLWIQRLHSLGLLSGSFLLSDTLQELRTYYYHRQHLIEQLATYTHKMQKALRLMNVRLDVAIRDITGKSGLAIIEAILAGNRDPYYLASLVDVRMKKSQEEIAQSLHGSWRQELLFELQASLDFYKHYQNALLPCDQVIEEALRRSVPVESVSKPAEKKLSKQEKKTSKHTPAFDLSNLAYQYFKTDLFAISGISYNTVLCLLTTLGKVIHKFSSAKSFASWLRLVPNNKISGGRILSHRTPTGKSHIATALRQAANSIGNQANHELSGFFKRIAYKKGRVAAITATARKLAMIIWNMITKVEPYRKTQIKDTAQKTREANVRQVKRRLAALDLSQDELSRLFSSYSFSAS</sequence>
<dbReference type="Pfam" id="PF02371">
    <property type="entry name" value="Transposase_20"/>
    <property type="match status" value="1"/>
</dbReference>
<keyword evidence="4" id="KW-1185">Reference proteome</keyword>
<dbReference type="Pfam" id="PF01548">
    <property type="entry name" value="DEDD_Tnp_IS110"/>
    <property type="match status" value="1"/>
</dbReference>
<accession>A0A7G5GRK2</accession>
<dbReference type="GO" id="GO:0003677">
    <property type="term" value="F:DNA binding"/>
    <property type="evidence" value="ECO:0007669"/>
    <property type="project" value="InterPro"/>
</dbReference>
<dbReference type="KEGG" id="sfol:H3H32_26560"/>
<evidence type="ECO:0000259" key="2">
    <source>
        <dbReference type="Pfam" id="PF02371"/>
    </source>
</evidence>
<name>A0A7G5GRK2_9BACT</name>
<evidence type="ECO:0000313" key="4">
    <source>
        <dbReference type="Proteomes" id="UP000515369"/>
    </source>
</evidence>
<feature type="domain" description="Transposase IS110-like N-terminal" evidence="1">
    <location>
        <begin position="17"/>
        <end position="158"/>
    </location>
</feature>
<dbReference type="PANTHER" id="PTHR33055:SF13">
    <property type="entry name" value="TRANSPOSASE"/>
    <property type="match status" value="1"/>
</dbReference>
<dbReference type="GO" id="GO:0006313">
    <property type="term" value="P:DNA transposition"/>
    <property type="evidence" value="ECO:0007669"/>
    <property type="project" value="InterPro"/>
</dbReference>
<dbReference type="PANTHER" id="PTHR33055">
    <property type="entry name" value="TRANSPOSASE FOR INSERTION SEQUENCE ELEMENT IS1111A"/>
    <property type="match status" value="1"/>
</dbReference>
<organism evidence="3 4">
    <name type="scientific">Spirosoma foliorum</name>
    <dbReference type="NCBI Taxonomy" id="2710596"/>
    <lineage>
        <taxon>Bacteria</taxon>
        <taxon>Pseudomonadati</taxon>
        <taxon>Bacteroidota</taxon>
        <taxon>Cytophagia</taxon>
        <taxon>Cytophagales</taxon>
        <taxon>Cytophagaceae</taxon>
        <taxon>Spirosoma</taxon>
    </lineage>
</organism>
<evidence type="ECO:0000259" key="1">
    <source>
        <dbReference type="Pfam" id="PF01548"/>
    </source>
</evidence>
<dbReference type="InterPro" id="IPR003346">
    <property type="entry name" value="Transposase_20"/>
</dbReference>
<dbReference type="GO" id="GO:0004803">
    <property type="term" value="F:transposase activity"/>
    <property type="evidence" value="ECO:0007669"/>
    <property type="project" value="InterPro"/>
</dbReference>
<feature type="domain" description="Transposase IS116/IS110/IS902 C-terminal" evidence="2">
    <location>
        <begin position="293"/>
        <end position="368"/>
    </location>
</feature>
<reference evidence="3 4" key="1">
    <citation type="submission" date="2020-07" db="EMBL/GenBank/DDBJ databases">
        <title>Spirosoma foliorum sp. nov., isolated from the leaves on the Nejang mountain Korea, Republic of.</title>
        <authorList>
            <person name="Ho H."/>
            <person name="Lee Y.-J."/>
            <person name="Nurcahyanto D.-A."/>
            <person name="Kim S.-G."/>
        </authorList>
    </citation>
    <scope>NUCLEOTIDE SEQUENCE [LARGE SCALE GENOMIC DNA]</scope>
    <source>
        <strain evidence="3 4">PL0136</strain>
    </source>
</reference>